<dbReference type="SUPFAM" id="SSF56024">
    <property type="entry name" value="Phospholipase D/nuclease"/>
    <property type="match status" value="2"/>
</dbReference>
<dbReference type="GO" id="GO:0006793">
    <property type="term" value="P:phosphorus metabolic process"/>
    <property type="evidence" value="ECO:0007669"/>
    <property type="project" value="UniProtKB-ARBA"/>
</dbReference>
<keyword evidence="8" id="KW-0378">Hydrolase</keyword>
<dbReference type="GO" id="GO:0004630">
    <property type="term" value="F:phospholipase D activity"/>
    <property type="evidence" value="ECO:0007669"/>
    <property type="project" value="UniProtKB-EC"/>
</dbReference>
<evidence type="ECO:0000256" key="6">
    <source>
        <dbReference type="ARBA" id="ARBA00018392"/>
    </source>
</evidence>
<organism evidence="13 14">
    <name type="scientific">Phyllobacterium myrsinacearum</name>
    <dbReference type="NCBI Taxonomy" id="28101"/>
    <lineage>
        <taxon>Bacteria</taxon>
        <taxon>Pseudomonadati</taxon>
        <taxon>Pseudomonadota</taxon>
        <taxon>Alphaproteobacteria</taxon>
        <taxon>Hyphomicrobiales</taxon>
        <taxon>Phyllobacteriaceae</taxon>
        <taxon>Phyllobacterium</taxon>
    </lineage>
</organism>
<dbReference type="Gene3D" id="3.30.870.10">
    <property type="entry name" value="Endonuclease Chain A"/>
    <property type="match status" value="2"/>
</dbReference>
<comment type="catalytic activity">
    <reaction evidence="1">
        <text>a 1,2-diacyl-sn-glycero-3-phosphocholine + H2O = a 1,2-diacyl-sn-glycero-3-phosphate + choline + H(+)</text>
        <dbReference type="Rhea" id="RHEA:14445"/>
        <dbReference type="ChEBI" id="CHEBI:15354"/>
        <dbReference type="ChEBI" id="CHEBI:15377"/>
        <dbReference type="ChEBI" id="CHEBI:15378"/>
        <dbReference type="ChEBI" id="CHEBI:57643"/>
        <dbReference type="ChEBI" id="CHEBI:58608"/>
        <dbReference type="EC" id="3.1.4.4"/>
    </reaction>
</comment>
<dbReference type="InterPro" id="IPR051406">
    <property type="entry name" value="PLD_domain"/>
</dbReference>
<evidence type="ECO:0000256" key="8">
    <source>
        <dbReference type="ARBA" id="ARBA00022801"/>
    </source>
</evidence>
<dbReference type="Pfam" id="PF13091">
    <property type="entry name" value="PLDc_2"/>
    <property type="match status" value="2"/>
</dbReference>
<dbReference type="PANTHER" id="PTHR43856:SF1">
    <property type="entry name" value="MITOCHONDRIAL CARDIOLIPIN HYDROLASE"/>
    <property type="match status" value="1"/>
</dbReference>
<evidence type="ECO:0000256" key="4">
    <source>
        <dbReference type="ARBA" id="ARBA00008664"/>
    </source>
</evidence>
<dbReference type="AlphaFoldDB" id="A0A839EJ53"/>
<comment type="function">
    <text evidence="2">Could be a virulence factor.</text>
</comment>
<keyword evidence="7" id="KW-0964">Secreted</keyword>
<accession>A0A839EJ53</accession>
<protein>
    <recommendedName>
        <fullName evidence="6">Phospholipase D</fullName>
        <ecNumber evidence="5">3.1.4.4</ecNumber>
    </recommendedName>
    <alternativeName>
        <fullName evidence="11">Choline phosphatase</fullName>
    </alternativeName>
</protein>
<dbReference type="CDD" id="cd09172">
    <property type="entry name" value="PLDc_Nuc_like_unchar1_1"/>
    <property type="match status" value="1"/>
</dbReference>
<name>A0A839EJ53_9HYPH</name>
<dbReference type="PANTHER" id="PTHR43856">
    <property type="entry name" value="CARDIOLIPIN HYDROLASE"/>
    <property type="match status" value="1"/>
</dbReference>
<evidence type="ECO:0000256" key="1">
    <source>
        <dbReference type="ARBA" id="ARBA00000798"/>
    </source>
</evidence>
<reference evidence="13 14" key="1">
    <citation type="submission" date="2020-07" db="EMBL/GenBank/DDBJ databases">
        <title>Genomic Encyclopedia of Type Strains, Phase IV (KMG-V): Genome sequencing to study the core and pangenomes of soil and plant-associated prokaryotes.</title>
        <authorList>
            <person name="Whitman W."/>
        </authorList>
    </citation>
    <scope>NUCLEOTIDE SEQUENCE [LARGE SCALE GENOMIC DNA]</scope>
    <source>
        <strain evidence="13 14">AN3</strain>
    </source>
</reference>
<evidence type="ECO:0000256" key="7">
    <source>
        <dbReference type="ARBA" id="ARBA00022525"/>
    </source>
</evidence>
<evidence type="ECO:0000256" key="10">
    <source>
        <dbReference type="ARBA" id="ARBA00023098"/>
    </source>
</evidence>
<dbReference type="InterPro" id="IPR001736">
    <property type="entry name" value="PLipase_D/transphosphatidylase"/>
</dbReference>
<dbReference type="GO" id="GO:0016042">
    <property type="term" value="P:lipid catabolic process"/>
    <property type="evidence" value="ECO:0007669"/>
    <property type="project" value="UniProtKB-KW"/>
</dbReference>
<dbReference type="InterPro" id="IPR025202">
    <property type="entry name" value="PLD-like_dom"/>
</dbReference>
<evidence type="ECO:0000313" key="13">
    <source>
        <dbReference type="EMBL" id="MBA8877564.1"/>
    </source>
</evidence>
<evidence type="ECO:0000256" key="11">
    <source>
        <dbReference type="ARBA" id="ARBA00029594"/>
    </source>
</evidence>
<dbReference type="RefSeq" id="WP_210278023.1">
    <property type="nucleotide sequence ID" value="NZ_JACGXN010000001.1"/>
</dbReference>
<comment type="subcellular location">
    <subcellularLocation>
        <location evidence="3">Secreted</location>
    </subcellularLocation>
</comment>
<evidence type="ECO:0000256" key="2">
    <source>
        <dbReference type="ARBA" id="ARBA00003145"/>
    </source>
</evidence>
<dbReference type="GO" id="GO:0005576">
    <property type="term" value="C:extracellular region"/>
    <property type="evidence" value="ECO:0007669"/>
    <property type="project" value="UniProtKB-SubCell"/>
</dbReference>
<gene>
    <name evidence="13" type="ORF">FHW16_001246</name>
</gene>
<dbReference type="PROSITE" id="PS50035">
    <property type="entry name" value="PLD"/>
    <property type="match status" value="1"/>
</dbReference>
<evidence type="ECO:0000256" key="3">
    <source>
        <dbReference type="ARBA" id="ARBA00004613"/>
    </source>
</evidence>
<dbReference type="EC" id="3.1.4.4" evidence="5"/>
<dbReference type="GO" id="GO:0016891">
    <property type="term" value="F:RNA endonuclease activity producing 5'-phosphomonoesters, hydrolytic mechanism"/>
    <property type="evidence" value="ECO:0007669"/>
    <property type="project" value="TreeGrafter"/>
</dbReference>
<dbReference type="EMBL" id="JACGXN010000001">
    <property type="protein sequence ID" value="MBA8877564.1"/>
    <property type="molecule type" value="Genomic_DNA"/>
</dbReference>
<comment type="caution">
    <text evidence="13">The sequence shown here is derived from an EMBL/GenBank/DDBJ whole genome shotgun (WGS) entry which is preliminary data.</text>
</comment>
<evidence type="ECO:0000256" key="5">
    <source>
        <dbReference type="ARBA" id="ARBA00012027"/>
    </source>
</evidence>
<feature type="domain" description="PLD phosphodiesterase" evidence="12">
    <location>
        <begin position="472"/>
        <end position="503"/>
    </location>
</feature>
<evidence type="ECO:0000259" key="12">
    <source>
        <dbReference type="PROSITE" id="PS50035"/>
    </source>
</evidence>
<evidence type="ECO:0000313" key="14">
    <source>
        <dbReference type="Proteomes" id="UP000549052"/>
    </source>
</evidence>
<evidence type="ECO:0000256" key="9">
    <source>
        <dbReference type="ARBA" id="ARBA00022963"/>
    </source>
</evidence>
<keyword evidence="9" id="KW-0442">Lipid degradation</keyword>
<keyword evidence="14" id="KW-1185">Reference proteome</keyword>
<sequence>MMDEFFNFKETDGFRVKLWRGEYMCLLGFDVDAPEDDFVGFAVEYKEPKGTKFLNLRNRIAFDYGEPAKKAVTGGGKFPTTEAPLQMFRWVHFPYEPQDGIYTYRVTKMHMPQDGKLVRGTMIELPIRYDAVTHDGFLDIGFTRNFASSQSFEDKKKRLHLTNDIIPGNADDGLAFAAKKAEIAKTGIYDWLGFEAHRLLFGFLDWAVKDPTIEVDALAYDLNEPDFLAQLEKLGSRLRVIVDDSGVADKKTGAMKSGHGAPDSAETQAAARLVASAGADHVRRGHFRGLQHNKVLIAKRNGMPVRVLGGSMNFSFRGFYIQANNLFIFDDEAVSALFEQMFTLAFTDMANFHKDPFSKVWHSVKREGRPAVHVCFSPHKTSDLSLQPVGGAIDQAASSVFYSFAFMNQTKSGPVREALDRLIKKPLFSYGVVDKKSGMEIQKPSGENGLVDFAYLAKNAPEPFKSEWSGGSGINIHHKFAVVDFDKPTAKVFTGSSNFSPSGETGNGDHLVIIEDQRVATAFAIEALRMFDHLNFRNRMQVEIATQPKKITLKKPKAISGESTAWFDKFYVAGSQRERDRLTFSRQS</sequence>
<proteinExistence type="inferred from homology"/>
<keyword evidence="10" id="KW-0443">Lipid metabolism</keyword>
<dbReference type="CDD" id="cd09173">
    <property type="entry name" value="PLDc_Nuc_like_unchar1_2"/>
    <property type="match status" value="1"/>
</dbReference>
<comment type="similarity">
    <text evidence="4">Belongs to the phospholipase D family.</text>
</comment>
<dbReference type="Proteomes" id="UP000549052">
    <property type="component" value="Unassembled WGS sequence"/>
</dbReference>